<dbReference type="InterPro" id="IPR017438">
    <property type="entry name" value="ATP-NAD_kinase_N"/>
</dbReference>
<dbReference type="InterPro" id="IPR001206">
    <property type="entry name" value="Diacylglycerol_kinase_cat_dom"/>
</dbReference>
<dbReference type="PANTHER" id="PTHR12358:SF106">
    <property type="entry name" value="LIPID KINASE YEGS"/>
    <property type="match status" value="1"/>
</dbReference>
<dbReference type="SMART" id="SM00046">
    <property type="entry name" value="DAGKc"/>
    <property type="match status" value="1"/>
</dbReference>
<dbReference type="Pfam" id="PF19279">
    <property type="entry name" value="YegS_C"/>
    <property type="match status" value="1"/>
</dbReference>
<dbReference type="GO" id="GO:0016301">
    <property type="term" value="F:kinase activity"/>
    <property type="evidence" value="ECO:0007669"/>
    <property type="project" value="UniProtKB-KW"/>
</dbReference>
<keyword evidence="8" id="KW-0460">Magnesium</keyword>
<keyword evidence="7" id="KW-0067">ATP-binding</keyword>
<name>A0ABV3ZLG7_9BACT</name>
<evidence type="ECO:0000313" key="14">
    <source>
        <dbReference type="Proteomes" id="UP001560573"/>
    </source>
</evidence>
<comment type="caution">
    <text evidence="13">The sequence shown here is derived from an EMBL/GenBank/DDBJ whole genome shotgun (WGS) entry which is preliminary data.</text>
</comment>
<feature type="domain" description="DAGKc" evidence="12">
    <location>
        <begin position="32"/>
        <end position="162"/>
    </location>
</feature>
<keyword evidence="2" id="KW-0444">Lipid biosynthesis</keyword>
<keyword evidence="14" id="KW-1185">Reference proteome</keyword>
<evidence type="ECO:0000256" key="11">
    <source>
        <dbReference type="ARBA" id="ARBA00023264"/>
    </source>
</evidence>
<evidence type="ECO:0000256" key="1">
    <source>
        <dbReference type="ARBA" id="ARBA00001946"/>
    </source>
</evidence>
<evidence type="ECO:0000256" key="8">
    <source>
        <dbReference type="ARBA" id="ARBA00022842"/>
    </source>
</evidence>
<keyword evidence="4" id="KW-0479">Metal-binding</keyword>
<dbReference type="SUPFAM" id="SSF111331">
    <property type="entry name" value="NAD kinase/diacylglycerol kinase-like"/>
    <property type="match status" value="1"/>
</dbReference>
<keyword evidence="3" id="KW-0808">Transferase</keyword>
<dbReference type="RefSeq" id="WP_369332142.1">
    <property type="nucleotide sequence ID" value="NZ_JAULBC010000010.1"/>
</dbReference>
<evidence type="ECO:0000259" key="12">
    <source>
        <dbReference type="PROSITE" id="PS50146"/>
    </source>
</evidence>
<evidence type="ECO:0000256" key="3">
    <source>
        <dbReference type="ARBA" id="ARBA00022679"/>
    </source>
</evidence>
<dbReference type="InterPro" id="IPR045540">
    <property type="entry name" value="YegS/DAGK_C"/>
</dbReference>
<evidence type="ECO:0000256" key="9">
    <source>
        <dbReference type="ARBA" id="ARBA00023098"/>
    </source>
</evidence>
<evidence type="ECO:0000256" key="2">
    <source>
        <dbReference type="ARBA" id="ARBA00022516"/>
    </source>
</evidence>
<keyword evidence="11" id="KW-1208">Phospholipid metabolism</keyword>
<protein>
    <submittedName>
        <fullName evidence="13">YegS/Rv2252/BmrU family lipid kinase</fullName>
    </submittedName>
</protein>
<comment type="cofactor">
    <cofactor evidence="1">
        <name>Mg(2+)</name>
        <dbReference type="ChEBI" id="CHEBI:18420"/>
    </cofactor>
</comment>
<dbReference type="InterPro" id="IPR016064">
    <property type="entry name" value="NAD/diacylglycerol_kinase_sf"/>
</dbReference>
<proteinExistence type="predicted"/>
<dbReference type="PROSITE" id="PS50146">
    <property type="entry name" value="DAGK"/>
    <property type="match status" value="1"/>
</dbReference>
<organism evidence="13 14">
    <name type="scientific">Danxiaibacter flavus</name>
    <dbReference type="NCBI Taxonomy" id="3049108"/>
    <lineage>
        <taxon>Bacteria</taxon>
        <taxon>Pseudomonadati</taxon>
        <taxon>Bacteroidota</taxon>
        <taxon>Chitinophagia</taxon>
        <taxon>Chitinophagales</taxon>
        <taxon>Chitinophagaceae</taxon>
        <taxon>Danxiaibacter</taxon>
    </lineage>
</organism>
<dbReference type="PANTHER" id="PTHR12358">
    <property type="entry name" value="SPHINGOSINE KINASE"/>
    <property type="match status" value="1"/>
</dbReference>
<reference evidence="13 14" key="1">
    <citation type="submission" date="2023-07" db="EMBL/GenBank/DDBJ databases">
        <authorList>
            <person name="Lian W.-H."/>
        </authorList>
    </citation>
    <scope>NUCLEOTIDE SEQUENCE [LARGE SCALE GENOMIC DNA]</scope>
    <source>
        <strain evidence="13 14">SYSU DXS3180</strain>
    </source>
</reference>
<sequence length="331" mass="37011">MENVVADQDKSKLVVAPKKLQPNKGKQADVISVGRKFVFLINPVSGTSKKELIKKEIEETCKGQKIHFDIVPTNSVGNYDFLKEKIHEEGITDVIIVGGDGTVNQVLNTLRKTKVRFGIIPVGSGNGLAFAAGIPKKPQQALELIFKGKSKMVDAFLINNEFSCMLSGLGFDAKVAHDFSMKASRGLLTYTQQSLLNFFKAQPYQFEIILDNFSFFTDAFFISIANGNQFGNNFTIAPLADLNDGMLDIVVVQKMNKARLPFAILRQIRGNNKLQQLVDDITQKNVLYFQTPSLTIRNLKHAPFHIDGEPREADDEYHIEIIKDCFELIQP</sequence>
<dbReference type="InterPro" id="IPR005218">
    <property type="entry name" value="Diacylglycerol/lipid_kinase"/>
</dbReference>
<keyword evidence="9" id="KW-0443">Lipid metabolism</keyword>
<evidence type="ECO:0000256" key="6">
    <source>
        <dbReference type="ARBA" id="ARBA00022777"/>
    </source>
</evidence>
<gene>
    <name evidence="13" type="ORF">QTN47_24680</name>
</gene>
<keyword evidence="6 13" id="KW-0418">Kinase</keyword>
<evidence type="ECO:0000256" key="4">
    <source>
        <dbReference type="ARBA" id="ARBA00022723"/>
    </source>
</evidence>
<dbReference type="Gene3D" id="2.60.200.40">
    <property type="match status" value="1"/>
</dbReference>
<accession>A0ABV3ZLG7</accession>
<dbReference type="EMBL" id="JAULBC010000010">
    <property type="protein sequence ID" value="MEX6690726.1"/>
    <property type="molecule type" value="Genomic_DNA"/>
</dbReference>
<dbReference type="NCBIfam" id="TIGR00147">
    <property type="entry name" value="YegS/Rv2252/BmrU family lipid kinase"/>
    <property type="match status" value="1"/>
</dbReference>
<keyword evidence="10" id="KW-0594">Phospholipid biosynthesis</keyword>
<evidence type="ECO:0000313" key="13">
    <source>
        <dbReference type="EMBL" id="MEX6690726.1"/>
    </source>
</evidence>
<dbReference type="Pfam" id="PF00781">
    <property type="entry name" value="DAGK_cat"/>
    <property type="match status" value="1"/>
</dbReference>
<keyword evidence="5" id="KW-0547">Nucleotide-binding</keyword>
<dbReference type="InterPro" id="IPR050187">
    <property type="entry name" value="Lipid_Phosphate_FormReg"/>
</dbReference>
<evidence type="ECO:0000256" key="10">
    <source>
        <dbReference type="ARBA" id="ARBA00023209"/>
    </source>
</evidence>
<dbReference type="Proteomes" id="UP001560573">
    <property type="component" value="Unassembled WGS sequence"/>
</dbReference>
<evidence type="ECO:0000256" key="5">
    <source>
        <dbReference type="ARBA" id="ARBA00022741"/>
    </source>
</evidence>
<evidence type="ECO:0000256" key="7">
    <source>
        <dbReference type="ARBA" id="ARBA00022840"/>
    </source>
</evidence>
<dbReference type="Gene3D" id="3.40.50.10330">
    <property type="entry name" value="Probable inorganic polyphosphate/atp-NAD kinase, domain 1"/>
    <property type="match status" value="1"/>
</dbReference>